<evidence type="ECO:0000256" key="2">
    <source>
        <dbReference type="SAM" id="Phobius"/>
    </source>
</evidence>
<dbReference type="GO" id="GO:0043031">
    <property type="term" value="P:negative regulation of macrophage activation"/>
    <property type="evidence" value="ECO:0007669"/>
    <property type="project" value="InterPro"/>
</dbReference>
<dbReference type="SMART" id="SM00409">
    <property type="entry name" value="IG"/>
    <property type="match status" value="1"/>
</dbReference>
<organism evidence="4">
    <name type="scientific">Xenopus tropicalis</name>
    <name type="common">Western clawed frog</name>
    <name type="synonym">Silurana tropicalis</name>
    <dbReference type="NCBI Taxonomy" id="8364"/>
    <lineage>
        <taxon>Eukaryota</taxon>
        <taxon>Metazoa</taxon>
        <taxon>Chordata</taxon>
        <taxon>Craniata</taxon>
        <taxon>Vertebrata</taxon>
        <taxon>Euteleostomi</taxon>
        <taxon>Amphibia</taxon>
        <taxon>Batrachia</taxon>
        <taxon>Anura</taxon>
        <taxon>Pipoidea</taxon>
        <taxon>Pipidae</taxon>
        <taxon>Xenopodinae</taxon>
        <taxon>Xenopus</taxon>
        <taxon>Silurana</taxon>
    </lineage>
</organism>
<dbReference type="InterPro" id="IPR013106">
    <property type="entry name" value="Ig_V-set"/>
</dbReference>
<sequence length="440" mass="48467">MSILPCQKGRKKHQQNCRLSNNKGSLASAVVHNSNRLWRRDQDRTGSMASLALLIALVLCLGGRTALCDLSLKVPHETQGVRGDSVVIPCTYTPSARYTEHEVHWYADDVKIISRFDSQSHILKADFEGRLKVADTRAGDVSLTIKNLRTIERADYRCEVIWKSSDGFVTKQGISKLMVLRVRPATVRPATVRPATVRPATQKPEVNIGTSKIDDMNRATMGSTKKPNVPAIITGGRATVQTTTKKPEMVNNINTVTSRNTAFPTNRKSSTARGGHTTGEMGNSQKSQIPVLHSPKDATETAKLDYIIKGSGVPLYIILLIALVCALSICTLIIVFITRRNKNAYYSYNMPTMAQLAMRQEGSAPIAFGEYSSCACQTPQTENDYHPCKQMPETEYEVMAAQASNEYELLIPEREVLPSCSALTEPNPAVPPSPRSTFLK</sequence>
<dbReference type="InterPro" id="IPR039939">
    <property type="entry name" value="VSIG4"/>
</dbReference>
<dbReference type="Pfam" id="PF07686">
    <property type="entry name" value="V-set"/>
    <property type="match status" value="1"/>
</dbReference>
<dbReference type="AlphaFoldDB" id="A0A803J2B2"/>
<name>A0A803J2B2_XENTR</name>
<dbReference type="Ensembl" id="ENSXETT00000123572">
    <property type="protein sequence ID" value="ENSXETP00000101950"/>
    <property type="gene ID" value="ENSXETG00000036128"/>
</dbReference>
<dbReference type="GO" id="GO:0042130">
    <property type="term" value="P:negative regulation of T cell proliferation"/>
    <property type="evidence" value="ECO:0007669"/>
    <property type="project" value="InterPro"/>
</dbReference>
<reference evidence="4" key="1">
    <citation type="journal article" date="2010" name="Science">
        <title>The genome of the Western clawed frog Xenopus tropicalis.</title>
        <authorList>
            <person name="Hellsten U."/>
            <person name="Harland R.M."/>
            <person name="Gilchrist M.J."/>
            <person name="Hendrix D."/>
            <person name="Jurka J."/>
            <person name="Kapitonov V."/>
            <person name="Ovcharenko I."/>
            <person name="Putnam N.H."/>
            <person name="Shu S."/>
            <person name="Taher L."/>
            <person name="Blitz I.L."/>
            <person name="Blumberg B."/>
            <person name="Dichmann D.S."/>
            <person name="Dubchak I."/>
            <person name="Amaya E."/>
            <person name="Detter J.C."/>
            <person name="Fletcher R."/>
            <person name="Gerhard D.S."/>
            <person name="Goodstein D."/>
            <person name="Graves T."/>
            <person name="Grigoriev I.V."/>
            <person name="Grimwood J."/>
            <person name="Kawashima T."/>
            <person name="Lindquist E."/>
            <person name="Lucas S.M."/>
            <person name="Mead P.E."/>
            <person name="Mitros T."/>
            <person name="Ogino H."/>
            <person name="Ohta Y."/>
            <person name="Poliakov A.V."/>
            <person name="Pollet N."/>
            <person name="Robert J."/>
            <person name="Salamov A."/>
            <person name="Sater A.K."/>
            <person name="Schmutz J."/>
            <person name="Terry A."/>
            <person name="Vize P.D."/>
            <person name="Warren W.C."/>
            <person name="Wells D."/>
            <person name="Wills A."/>
            <person name="Wilson R.K."/>
            <person name="Zimmerman L.B."/>
            <person name="Zorn A.M."/>
            <person name="Grainger R."/>
            <person name="Grammer T."/>
            <person name="Khokha M.K."/>
            <person name="Richardson P.M."/>
            <person name="Rokhsar D.S."/>
        </authorList>
    </citation>
    <scope>NUCLEOTIDE SEQUENCE [LARGE SCALE GENOMIC DNA]</scope>
    <source>
        <strain evidence="4">Nigerian</strain>
    </source>
</reference>
<dbReference type="InterPro" id="IPR013783">
    <property type="entry name" value="Ig-like_fold"/>
</dbReference>
<reference evidence="4" key="2">
    <citation type="submission" date="2021-03" db="UniProtKB">
        <authorList>
            <consortium name="Ensembl"/>
        </authorList>
    </citation>
    <scope>IDENTIFICATION</scope>
</reference>
<keyword evidence="2" id="KW-0812">Transmembrane</keyword>
<dbReference type="GO" id="GO:0032703">
    <property type="term" value="P:negative regulation of interleukin-2 production"/>
    <property type="evidence" value="ECO:0007669"/>
    <property type="project" value="InterPro"/>
</dbReference>
<dbReference type="Gene3D" id="2.60.40.10">
    <property type="entry name" value="Immunoglobulins"/>
    <property type="match status" value="1"/>
</dbReference>
<protein>
    <recommendedName>
        <fullName evidence="3">Ig-like domain-containing protein</fullName>
    </recommendedName>
</protein>
<dbReference type="PROSITE" id="PS50835">
    <property type="entry name" value="IG_LIKE"/>
    <property type="match status" value="1"/>
</dbReference>
<evidence type="ECO:0000256" key="1">
    <source>
        <dbReference type="SAM" id="MobiDB-lite"/>
    </source>
</evidence>
<dbReference type="InterPro" id="IPR003599">
    <property type="entry name" value="Ig_sub"/>
</dbReference>
<keyword evidence="2" id="KW-0472">Membrane</keyword>
<dbReference type="SUPFAM" id="SSF48726">
    <property type="entry name" value="Immunoglobulin"/>
    <property type="match status" value="1"/>
</dbReference>
<dbReference type="InterPro" id="IPR007110">
    <property type="entry name" value="Ig-like_dom"/>
</dbReference>
<feature type="transmembrane region" description="Helical" evidence="2">
    <location>
        <begin position="313"/>
        <end position="337"/>
    </location>
</feature>
<feature type="domain" description="Ig-like" evidence="3">
    <location>
        <begin position="83"/>
        <end position="175"/>
    </location>
</feature>
<dbReference type="FunCoup" id="A0A803J2B2">
    <property type="interactions" value="111"/>
</dbReference>
<dbReference type="Bgee" id="ENSXETG00000036128">
    <property type="expression patterns" value="Expressed in liver and 6 other cell types or tissues"/>
</dbReference>
<feature type="transmembrane region" description="Helical" evidence="2">
    <location>
        <begin position="46"/>
        <end position="67"/>
    </location>
</feature>
<keyword evidence="2" id="KW-1133">Transmembrane helix</keyword>
<dbReference type="GeneTree" id="ENSGT01010000229640"/>
<dbReference type="PANTHER" id="PTHR15466">
    <property type="entry name" value="V-SET AND IMMUNOGLOBULIN DOMAIN CONTAINING 4"/>
    <property type="match status" value="1"/>
</dbReference>
<dbReference type="PANTHER" id="PTHR15466:SF2">
    <property type="entry name" value="V-SET AND IMMUNOGLOBULIN DOMAIN-CONTAINING PROTEIN 4"/>
    <property type="match status" value="1"/>
</dbReference>
<feature type="region of interest" description="Disordered" evidence="1">
    <location>
        <begin position="260"/>
        <end position="288"/>
    </location>
</feature>
<dbReference type="InParanoid" id="A0A803J2B2"/>
<proteinExistence type="predicted"/>
<dbReference type="InterPro" id="IPR036179">
    <property type="entry name" value="Ig-like_dom_sf"/>
</dbReference>
<accession>A0A803J2B2</accession>
<feature type="compositionally biased region" description="Polar residues" evidence="1">
    <location>
        <begin position="260"/>
        <end position="272"/>
    </location>
</feature>
<evidence type="ECO:0000259" key="3">
    <source>
        <dbReference type="PROSITE" id="PS50835"/>
    </source>
</evidence>
<evidence type="ECO:0000313" key="4">
    <source>
        <dbReference type="Ensembl" id="ENSXETP00000101950"/>
    </source>
</evidence>